<accession>A0ABY5Z5R6</accession>
<dbReference type="RefSeq" id="WP_260725691.1">
    <property type="nucleotide sequence ID" value="NZ_BAAABS010000068.1"/>
</dbReference>
<evidence type="ECO:0000313" key="3">
    <source>
        <dbReference type="Proteomes" id="UP001058271"/>
    </source>
</evidence>
<evidence type="ECO:0000256" key="1">
    <source>
        <dbReference type="SAM" id="MobiDB-lite"/>
    </source>
</evidence>
<sequence length="80" mass="8876">MRLFHHGRGIPQVHSRIDQVLAVGRSLFQANSGPVQRLEVRRQTGLRSRRGGEAFPDGGPEIPDVSDRPVEIAVVVEIVR</sequence>
<proteinExistence type="predicted"/>
<feature type="region of interest" description="Disordered" evidence="1">
    <location>
        <begin position="39"/>
        <end position="63"/>
    </location>
</feature>
<name>A0ABY5Z5R6_9ACTN</name>
<dbReference type="Proteomes" id="UP001058271">
    <property type="component" value="Chromosome"/>
</dbReference>
<evidence type="ECO:0000313" key="2">
    <source>
        <dbReference type="EMBL" id="UWZ36360.1"/>
    </source>
</evidence>
<keyword evidence="3" id="KW-1185">Reference proteome</keyword>
<gene>
    <name evidence="2" type="ORF">Drose_35895</name>
</gene>
<protein>
    <submittedName>
        <fullName evidence="2">Uncharacterized protein</fullName>
    </submittedName>
</protein>
<dbReference type="EMBL" id="CP073721">
    <property type="protein sequence ID" value="UWZ36360.1"/>
    <property type="molecule type" value="Genomic_DNA"/>
</dbReference>
<reference evidence="2" key="1">
    <citation type="submission" date="2021-04" db="EMBL/GenBank/DDBJ databases">
        <title>Biosynthetic gene clusters of Dactylosporangioum roseum.</title>
        <authorList>
            <person name="Hartkoorn R.C."/>
            <person name="Beaudoing E."/>
            <person name="Hot D."/>
            <person name="Moureu S."/>
        </authorList>
    </citation>
    <scope>NUCLEOTIDE SEQUENCE</scope>
    <source>
        <strain evidence="2">NRRL B-16295</strain>
    </source>
</reference>
<organism evidence="2 3">
    <name type="scientific">Dactylosporangium roseum</name>
    <dbReference type="NCBI Taxonomy" id="47989"/>
    <lineage>
        <taxon>Bacteria</taxon>
        <taxon>Bacillati</taxon>
        <taxon>Actinomycetota</taxon>
        <taxon>Actinomycetes</taxon>
        <taxon>Micromonosporales</taxon>
        <taxon>Micromonosporaceae</taxon>
        <taxon>Dactylosporangium</taxon>
    </lineage>
</organism>